<evidence type="ECO:0000259" key="1">
    <source>
        <dbReference type="PROSITE" id="PS51186"/>
    </source>
</evidence>
<organism evidence="2 3">
    <name type="scientific">Heyndrickxia acidicola</name>
    <dbReference type="NCBI Taxonomy" id="209389"/>
    <lineage>
        <taxon>Bacteria</taxon>
        <taxon>Bacillati</taxon>
        <taxon>Bacillota</taxon>
        <taxon>Bacilli</taxon>
        <taxon>Bacillales</taxon>
        <taxon>Bacillaceae</taxon>
        <taxon>Heyndrickxia</taxon>
    </lineage>
</organism>
<accession>A0ABU6MN15</accession>
<dbReference type="CDD" id="cd04301">
    <property type="entry name" value="NAT_SF"/>
    <property type="match status" value="1"/>
</dbReference>
<dbReference type="PANTHER" id="PTHR43617:SF34">
    <property type="entry name" value="PUTATIVE-RELATED"/>
    <property type="match status" value="1"/>
</dbReference>
<keyword evidence="3" id="KW-1185">Reference proteome</keyword>
<evidence type="ECO:0000313" key="2">
    <source>
        <dbReference type="EMBL" id="MED1204450.1"/>
    </source>
</evidence>
<reference evidence="2 3" key="1">
    <citation type="submission" date="2023-03" db="EMBL/GenBank/DDBJ databases">
        <title>Bacillus Genome Sequencing.</title>
        <authorList>
            <person name="Dunlap C."/>
        </authorList>
    </citation>
    <scope>NUCLEOTIDE SEQUENCE [LARGE SCALE GENOMIC DNA]</scope>
    <source>
        <strain evidence="2 3">B-23453</strain>
    </source>
</reference>
<dbReference type="PANTHER" id="PTHR43617">
    <property type="entry name" value="L-AMINO ACID N-ACETYLTRANSFERASE"/>
    <property type="match status" value="1"/>
</dbReference>
<dbReference type="EMBL" id="JARMAB010000023">
    <property type="protein sequence ID" value="MED1204450.1"/>
    <property type="molecule type" value="Genomic_DNA"/>
</dbReference>
<dbReference type="InterPro" id="IPR050276">
    <property type="entry name" value="MshD_Acetyltransferase"/>
</dbReference>
<dbReference type="Gene3D" id="3.40.630.30">
    <property type="match status" value="1"/>
</dbReference>
<dbReference type="InterPro" id="IPR016181">
    <property type="entry name" value="Acyl_CoA_acyltransferase"/>
</dbReference>
<dbReference type="SUPFAM" id="SSF55729">
    <property type="entry name" value="Acyl-CoA N-acyltransferases (Nat)"/>
    <property type="match status" value="1"/>
</dbReference>
<name>A0ABU6MN15_9BACI</name>
<comment type="caution">
    <text evidence="2">The sequence shown here is derived from an EMBL/GenBank/DDBJ whole genome shotgun (WGS) entry which is preliminary data.</text>
</comment>
<proteinExistence type="predicted"/>
<dbReference type="PROSITE" id="PS51186">
    <property type="entry name" value="GNAT"/>
    <property type="match status" value="1"/>
</dbReference>
<protein>
    <submittedName>
        <fullName evidence="2">GNAT family N-acetyltransferase</fullName>
    </submittedName>
</protein>
<feature type="domain" description="N-acetyltransferase" evidence="1">
    <location>
        <begin position="2"/>
        <end position="161"/>
    </location>
</feature>
<dbReference type="InterPro" id="IPR000182">
    <property type="entry name" value="GNAT_dom"/>
</dbReference>
<dbReference type="RefSeq" id="WP_066266341.1">
    <property type="nucleotide sequence ID" value="NZ_JARMAB010000023.1"/>
</dbReference>
<dbReference type="Proteomes" id="UP001341444">
    <property type="component" value="Unassembled WGS sequence"/>
</dbReference>
<gene>
    <name evidence="2" type="ORF">P4T90_15485</name>
</gene>
<dbReference type="Pfam" id="PF00583">
    <property type="entry name" value="Acetyltransf_1"/>
    <property type="match status" value="1"/>
</dbReference>
<evidence type="ECO:0000313" key="3">
    <source>
        <dbReference type="Proteomes" id="UP001341444"/>
    </source>
</evidence>
<sequence length="164" mass="18159">MVSIRELAENEQVFLMEMLYESMYIPEEKPPKEVLLKLPHLKNYSEGWGRKGDRALIAINNDDEAIGAAWYRLFSETEKGYGFVDVCIPELGIALKEEARGMGAGTKLMEAILLQAKRDGYAALSLSVDPANHQAVHLYKKLGFIECGASGTSITMLCSLAEKS</sequence>